<gene>
    <name evidence="2" type="ORF">HCR03_14260</name>
</gene>
<evidence type="ECO:0000313" key="2">
    <source>
        <dbReference type="EMBL" id="QNK39865.1"/>
    </source>
</evidence>
<name>A0A7G8T8C4_9FIRM</name>
<evidence type="ECO:0008006" key="4">
    <source>
        <dbReference type="Google" id="ProtNLM"/>
    </source>
</evidence>
<protein>
    <recommendedName>
        <fullName evidence="4">WxL domain-containing protein</fullName>
    </recommendedName>
</protein>
<feature type="signal peptide" evidence="1">
    <location>
        <begin position="1"/>
        <end position="27"/>
    </location>
</feature>
<dbReference type="RefSeq" id="WP_187034884.1">
    <property type="nucleotide sequence ID" value="NZ_CP060286.1"/>
</dbReference>
<dbReference type="EMBL" id="CP060286">
    <property type="protein sequence ID" value="QNK39865.1"/>
    <property type="molecule type" value="Genomic_DNA"/>
</dbReference>
<evidence type="ECO:0000313" key="3">
    <source>
        <dbReference type="Proteomes" id="UP000515909"/>
    </source>
</evidence>
<sequence>MKKGIKKLLAGIVTLTMLTLAAVPAFAATTTTDSGTGSVTGNVTINGSISPLTISVTHPINVAYAISPDAGTFTSPDIGITNNTKTAVNVTVQSLTAASGGTLTFTDVDPAAKSWNTLNNADSKKYIALGVKAKDSIGWNSGYSTATHWATTPSSLLVGSLNPATTGTLTLTADYGLAFDAAYTANHSLVFLFQLT</sequence>
<dbReference type="AlphaFoldDB" id="A0A7G8T8C4"/>
<proteinExistence type="predicted"/>
<accession>A0A7G8T8C4</accession>
<keyword evidence="1" id="KW-0732">Signal</keyword>
<dbReference type="Proteomes" id="UP000515909">
    <property type="component" value="Chromosome"/>
</dbReference>
<feature type="chain" id="PRO_5028907860" description="WxL domain-containing protein" evidence="1">
    <location>
        <begin position="28"/>
        <end position="196"/>
    </location>
</feature>
<evidence type="ECO:0000256" key="1">
    <source>
        <dbReference type="SAM" id="SignalP"/>
    </source>
</evidence>
<reference evidence="2 3" key="1">
    <citation type="submission" date="2020-08" db="EMBL/GenBank/DDBJ databases">
        <title>The isolate Caproiciproducens sp. 7D4C2 produces n-caproate at mildly acidic conditions from hexoses: genome and rBOX comparison with related strains and chain-elongating bacteria.</title>
        <authorList>
            <person name="Esquivel-Elizondo S."/>
            <person name="Bagci C."/>
            <person name="Temovska M."/>
            <person name="Jeon B.S."/>
            <person name="Bessarab I."/>
            <person name="Williams R.B.H."/>
            <person name="Huson D.H."/>
            <person name="Angenent L.T."/>
        </authorList>
    </citation>
    <scope>NUCLEOTIDE SEQUENCE [LARGE SCALE GENOMIC DNA]</scope>
    <source>
        <strain evidence="2 3">7D4C2</strain>
    </source>
</reference>
<organism evidence="2 3">
    <name type="scientific">Caproicibacter fermentans</name>
    <dbReference type="NCBI Taxonomy" id="2576756"/>
    <lineage>
        <taxon>Bacteria</taxon>
        <taxon>Bacillati</taxon>
        <taxon>Bacillota</taxon>
        <taxon>Clostridia</taxon>
        <taxon>Eubacteriales</taxon>
        <taxon>Acutalibacteraceae</taxon>
        <taxon>Caproicibacter</taxon>
    </lineage>
</organism>
<dbReference type="KEGG" id="cfem:HCR03_14260"/>